<sequence>MRKRRLHAIYAVLVVALLPVCTQAQIAPATAQSIDAVVNTSLNDPSVPSVSLAIVQHGRIVYAKAYGFSRLESRTPATVDMRYKIGSNTKQFVAAAMMLLVQDGKLSLDDKVAQYLPELTRANEVTIRQLLSHTAGYVDYYPLDYLAPYMARPTTVPAVLSDWGKRPLGFEPGTRWEYSNTGYMIAGRIIEIAGGMPLTDFIRTRMADKLGMQSVVDTATAPWEGRDPEGYDVAALGPPRPARPEGKNWLWAAGNLAMTATDLARWDIGLMHDTVLTAASRKAMTTDTLLADGIASGYGLGLFVHAGDDGRLRWDHGGEASGFRTQNTLFPDDDTAIVVLTNGTGAASATITSELEKLLFPSAADPQAPAALAAARSLFVQLQDGHPDRSVMTDALNAYFSKQTIEDFAASLKPLGSDIAITQTRADKRGGLTYRFFKIKGAGKTVGAATYFTPEGKIAQFIVYPR</sequence>
<keyword evidence="4" id="KW-1185">Reference proteome</keyword>
<evidence type="ECO:0000313" key="4">
    <source>
        <dbReference type="Proteomes" id="UP000316093"/>
    </source>
</evidence>
<organism evidence="3 4">
    <name type="scientific">Luteibacter pinisoli</name>
    <dbReference type="NCBI Taxonomy" id="2589080"/>
    <lineage>
        <taxon>Bacteria</taxon>
        <taxon>Pseudomonadati</taxon>
        <taxon>Pseudomonadota</taxon>
        <taxon>Gammaproteobacteria</taxon>
        <taxon>Lysobacterales</taxon>
        <taxon>Rhodanobacteraceae</taxon>
        <taxon>Luteibacter</taxon>
    </lineage>
</organism>
<evidence type="ECO:0000256" key="1">
    <source>
        <dbReference type="SAM" id="SignalP"/>
    </source>
</evidence>
<dbReference type="InterPro" id="IPR001466">
    <property type="entry name" value="Beta-lactam-related"/>
</dbReference>
<feature type="chain" id="PRO_5021189103" evidence="1">
    <location>
        <begin position="27"/>
        <end position="466"/>
    </location>
</feature>
<gene>
    <name evidence="3" type="ORF">FIV34_17690</name>
</gene>
<dbReference type="AlphaFoldDB" id="A0A4Y5Z9Q4"/>
<dbReference type="Gene3D" id="3.40.710.10">
    <property type="entry name" value="DD-peptidase/beta-lactamase superfamily"/>
    <property type="match status" value="1"/>
</dbReference>
<dbReference type="SUPFAM" id="SSF56601">
    <property type="entry name" value="beta-lactamase/transpeptidase-like"/>
    <property type="match status" value="1"/>
</dbReference>
<reference evidence="3 4" key="1">
    <citation type="submission" date="2019-06" db="EMBL/GenBank/DDBJ databases">
        <title>A complete genome sequence for Luteibacter pinisoli MAH-14.</title>
        <authorList>
            <person name="Baltrus D.A."/>
        </authorList>
    </citation>
    <scope>NUCLEOTIDE SEQUENCE [LARGE SCALE GENOMIC DNA]</scope>
    <source>
        <strain evidence="3 4">MAH-14</strain>
    </source>
</reference>
<dbReference type="PANTHER" id="PTHR46825:SF9">
    <property type="entry name" value="BETA-LACTAMASE-RELATED DOMAIN-CONTAINING PROTEIN"/>
    <property type="match status" value="1"/>
</dbReference>
<dbReference type="PANTHER" id="PTHR46825">
    <property type="entry name" value="D-ALANYL-D-ALANINE-CARBOXYPEPTIDASE/ENDOPEPTIDASE AMPH"/>
    <property type="match status" value="1"/>
</dbReference>
<proteinExistence type="predicted"/>
<dbReference type="Pfam" id="PF00144">
    <property type="entry name" value="Beta-lactamase"/>
    <property type="match status" value="1"/>
</dbReference>
<keyword evidence="1" id="KW-0732">Signal</keyword>
<dbReference type="KEGG" id="lpy:FIV34_17690"/>
<dbReference type="OrthoDB" id="9799367at2"/>
<dbReference type="Proteomes" id="UP000316093">
    <property type="component" value="Chromosome"/>
</dbReference>
<evidence type="ECO:0000313" key="3">
    <source>
        <dbReference type="EMBL" id="QDE40913.1"/>
    </source>
</evidence>
<accession>A0A4Y5Z9Q4</accession>
<dbReference type="RefSeq" id="WP_139984838.1">
    <property type="nucleotide sequence ID" value="NZ_CP041046.1"/>
</dbReference>
<dbReference type="InterPro" id="IPR012338">
    <property type="entry name" value="Beta-lactam/transpept-like"/>
</dbReference>
<dbReference type="EMBL" id="CP041046">
    <property type="protein sequence ID" value="QDE40913.1"/>
    <property type="molecule type" value="Genomic_DNA"/>
</dbReference>
<protein>
    <submittedName>
        <fullName evidence="3">Beta-lactamase family protein</fullName>
    </submittedName>
</protein>
<feature type="signal peptide" evidence="1">
    <location>
        <begin position="1"/>
        <end position="26"/>
    </location>
</feature>
<name>A0A4Y5Z9Q4_9GAMM</name>
<dbReference type="InterPro" id="IPR050491">
    <property type="entry name" value="AmpC-like"/>
</dbReference>
<feature type="domain" description="Beta-lactamase-related" evidence="2">
    <location>
        <begin position="35"/>
        <end position="348"/>
    </location>
</feature>
<evidence type="ECO:0000259" key="2">
    <source>
        <dbReference type="Pfam" id="PF00144"/>
    </source>
</evidence>